<dbReference type="InterPro" id="IPR027417">
    <property type="entry name" value="P-loop_NTPase"/>
</dbReference>
<proteinExistence type="predicted"/>
<reference evidence="4 5" key="1">
    <citation type="journal article" date="2018" name="Aquat. Microb. Ecol.">
        <title>Gammaproteobacterial methanotrophs dominate.</title>
        <authorList>
            <person name="Rissanen A.J."/>
            <person name="Saarenheimo J."/>
            <person name="Tiirola M."/>
            <person name="Peura S."/>
            <person name="Aalto S.L."/>
            <person name="Karvinen A."/>
            <person name="Nykanen H."/>
        </authorList>
    </citation>
    <scope>NUCLEOTIDE SEQUENCE [LARGE SCALE GENOMIC DNA]</scope>
    <source>
        <strain evidence="4">AMbin10</strain>
    </source>
</reference>
<dbReference type="InterPro" id="IPR016187">
    <property type="entry name" value="CTDL_fold"/>
</dbReference>
<feature type="region of interest" description="Disordered" evidence="1">
    <location>
        <begin position="888"/>
        <end position="939"/>
    </location>
</feature>
<dbReference type="InterPro" id="IPR005532">
    <property type="entry name" value="SUMF_dom"/>
</dbReference>
<dbReference type="PANTHER" id="PTHR23150">
    <property type="entry name" value="SULFATASE MODIFYING FACTOR 1, 2"/>
    <property type="match status" value="1"/>
</dbReference>
<dbReference type="Pfam" id="PF20703">
    <property type="entry name" value="nSTAND1"/>
    <property type="match status" value="2"/>
</dbReference>
<dbReference type="InterPro" id="IPR042095">
    <property type="entry name" value="SUMF_sf"/>
</dbReference>
<organism evidence="4 5">
    <name type="scientific">Candidatus Methylumidiphilus alinenensis</name>
    <dbReference type="NCBI Taxonomy" id="2202197"/>
    <lineage>
        <taxon>Bacteria</taxon>
        <taxon>Pseudomonadati</taxon>
        <taxon>Pseudomonadota</taxon>
        <taxon>Gammaproteobacteria</taxon>
        <taxon>Methylococcales</taxon>
        <taxon>Candidatus Methylumidiphilus</taxon>
    </lineage>
</organism>
<feature type="compositionally biased region" description="Basic and acidic residues" evidence="1">
    <location>
        <begin position="889"/>
        <end position="902"/>
    </location>
</feature>
<comment type="caution">
    <text evidence="4">The sequence shown here is derived from an EMBL/GenBank/DDBJ whole genome shotgun (WGS) entry which is preliminary data.</text>
</comment>
<dbReference type="InterPro" id="IPR049052">
    <property type="entry name" value="nSTAND1"/>
</dbReference>
<dbReference type="Gene3D" id="3.40.50.300">
    <property type="entry name" value="P-loop containing nucleotide triphosphate hydrolases"/>
    <property type="match status" value="1"/>
</dbReference>
<dbReference type="SUPFAM" id="SSF52540">
    <property type="entry name" value="P-loop containing nucleoside triphosphate hydrolases"/>
    <property type="match status" value="1"/>
</dbReference>
<dbReference type="SUPFAM" id="SSF56436">
    <property type="entry name" value="C-type lectin-like"/>
    <property type="match status" value="1"/>
</dbReference>
<dbReference type="EMBL" id="QJPH01000331">
    <property type="protein sequence ID" value="PZN77746.1"/>
    <property type="molecule type" value="Genomic_DNA"/>
</dbReference>
<feature type="region of interest" description="Disordered" evidence="1">
    <location>
        <begin position="545"/>
        <end position="574"/>
    </location>
</feature>
<gene>
    <name evidence="4" type="ORF">DM484_14085</name>
</gene>
<evidence type="ECO:0000313" key="4">
    <source>
        <dbReference type="EMBL" id="PZN77746.1"/>
    </source>
</evidence>
<dbReference type="Gene3D" id="3.90.1580.10">
    <property type="entry name" value="paralog of FGE (formylglycine-generating enzyme)"/>
    <property type="match status" value="1"/>
</dbReference>
<evidence type="ECO:0000256" key="1">
    <source>
        <dbReference type="SAM" id="MobiDB-lite"/>
    </source>
</evidence>
<sequence length="1041" mass="115613">MPTTATAKQPLHLRVFLGSPGDVNDERQLALKVLNQLPYDPLLRGRVTFEAVAWDHPQAGAVMWAGLPAQESVIRSLGKPADCDIVVICLWSRLGSPIAQPDYAKPDGGFYTGTEWEYHNAVLAFEASGRQRPPVLVYHRVDEPVCKVSPKQKQAYLDQLANVEQVDNFLQACRTRDGSIPNDYNIPSDFEEALRQHLKDIVRQRLDSLATQPAQTDSVSKPKSVSNHDPIWTGSPFLGLRPFTNKDSLIFFGRGRETDELLARLRDPKHRFIAVVGASGSGKSSLVWAGLIPRLLGGALQGSADWAWVRFTPGELGDNPFISLAACWKTALESVGQTAREFADELLLAPGRLDGLVRLVLANRPDSAELLLFIDQFEELFTVVKDDCRQAFVRFVLAASGSSKVRVIVSVRADFYAQCVEHGLADVLRTGSYPLAAPGLGALQQMVIRPAALAGLAFEQGLDETILGDAGKEPGALPLLAFALERLYQKRTAAGLLTYAAYEESGKVQGSIGQHADAVFAKLAPEVQATFTEVFRELVEVDERGEPTRRRAKLSELTTGSSRHTGRDRRYPDCRDASEPFRPWSLGSGGPCRNDGEPLNLNALTLINALTKARLLVTDKREDDDTATIEVAHEALFRSWGKLADWVTQTADDHRLRRQITQLAAYWDAHQRRDEHRWPDERIVEVAQMLAHLGLRLEQFPAMEQEFLGPVDPADMLQAIELPKTSHERRAMIGVRLDRLGDPRKGVGLREDGLPDMDWMPIQGGEVTIEIRADVNKPDSEIIKTLTREVGAFQLARYPVTLAQFQAFVRECHDGQQWRLPPGLPFNLPDSYSPPKHRARHGNHPADSVNWYDAVSFCHWLSERLGFEVRLPTEFEWQLAAIGGINRHSGMDRRNPDCRDATDPSPPWSLGSGDPCRNDGKNPDSPPPKTYPWGQDWNPAEEPWRTNSYESDLGRATAVGMYPGGVSVSGVLDLSGTVWEWCLNTYDDPNDVTVSTAGAARVVRGGSWDFHAWNCRSAYRNYVVPVGRDYGTGFRCARVQS</sequence>
<name>A0A2W4R3T2_9GAMM</name>
<feature type="domain" description="Novel STAND NTPase 1" evidence="3">
    <location>
        <begin position="236"/>
        <end position="561"/>
    </location>
</feature>
<dbReference type="Proteomes" id="UP000249396">
    <property type="component" value="Unassembled WGS sequence"/>
</dbReference>
<protein>
    <submittedName>
        <fullName evidence="4">Uncharacterized protein</fullName>
    </submittedName>
</protein>
<feature type="domain" description="Novel STAND NTPase 1" evidence="3">
    <location>
        <begin position="604"/>
        <end position="674"/>
    </location>
</feature>
<evidence type="ECO:0000259" key="3">
    <source>
        <dbReference type="Pfam" id="PF20703"/>
    </source>
</evidence>
<dbReference type="InterPro" id="IPR051043">
    <property type="entry name" value="Sulfatase_Mod_Factor_Kinase"/>
</dbReference>
<dbReference type="Pfam" id="PF03781">
    <property type="entry name" value="FGE-sulfatase"/>
    <property type="match status" value="1"/>
</dbReference>
<evidence type="ECO:0000259" key="2">
    <source>
        <dbReference type="Pfam" id="PF03781"/>
    </source>
</evidence>
<dbReference type="GO" id="GO:0120147">
    <property type="term" value="F:formylglycine-generating oxidase activity"/>
    <property type="evidence" value="ECO:0007669"/>
    <property type="project" value="TreeGrafter"/>
</dbReference>
<feature type="domain" description="Sulfatase-modifying factor enzyme-like" evidence="2">
    <location>
        <begin position="759"/>
        <end position="1038"/>
    </location>
</feature>
<dbReference type="AlphaFoldDB" id="A0A2W4R3T2"/>
<accession>A0A2W4R3T2</accession>
<dbReference type="PANTHER" id="PTHR23150:SF19">
    <property type="entry name" value="FORMYLGLYCINE-GENERATING ENZYME"/>
    <property type="match status" value="1"/>
</dbReference>
<evidence type="ECO:0000313" key="5">
    <source>
        <dbReference type="Proteomes" id="UP000249396"/>
    </source>
</evidence>